<dbReference type="Pfam" id="PF00578">
    <property type="entry name" value="AhpC-TSA"/>
    <property type="match status" value="1"/>
</dbReference>
<keyword evidence="5" id="KW-0049">Antioxidant</keyword>
<dbReference type="SUPFAM" id="SSF52833">
    <property type="entry name" value="Thioredoxin-like"/>
    <property type="match status" value="1"/>
</dbReference>
<dbReference type="InterPro" id="IPR000866">
    <property type="entry name" value="AhpC/TSA"/>
</dbReference>
<gene>
    <name evidence="15" type="primary">bcp_2</name>
    <name evidence="15" type="ORF">PSEMO_55120</name>
</gene>
<keyword evidence="6 15" id="KW-0560">Oxidoreductase</keyword>
<dbReference type="InterPro" id="IPR036249">
    <property type="entry name" value="Thioredoxin-like_sf"/>
</dbReference>
<evidence type="ECO:0000256" key="10">
    <source>
        <dbReference type="ARBA" id="ARBA00038489"/>
    </source>
</evidence>
<dbReference type="PANTHER" id="PTHR42801:SF4">
    <property type="entry name" value="AHPC_TSA FAMILY PROTEIN"/>
    <property type="match status" value="1"/>
</dbReference>
<dbReference type="GO" id="GO:0034599">
    <property type="term" value="P:cellular response to oxidative stress"/>
    <property type="evidence" value="ECO:0007669"/>
    <property type="project" value="TreeGrafter"/>
</dbReference>
<dbReference type="GO" id="GO:0005737">
    <property type="term" value="C:cytoplasm"/>
    <property type="evidence" value="ECO:0007669"/>
    <property type="project" value="TreeGrafter"/>
</dbReference>
<dbReference type="RefSeq" id="WP_075806122.1">
    <property type="nucleotide sequence ID" value="NZ_MKZO01000067.1"/>
</dbReference>
<feature type="domain" description="Thioredoxin" evidence="14">
    <location>
        <begin position="3"/>
        <end position="156"/>
    </location>
</feature>
<dbReference type="EMBL" id="MKZO01000067">
    <property type="protein sequence ID" value="OLS59544.1"/>
    <property type="molecule type" value="Genomic_DNA"/>
</dbReference>
<dbReference type="OrthoDB" id="9812811at2"/>
<keyword evidence="7" id="KW-1015">Disulfide bond</keyword>
<comment type="subunit">
    <text evidence="2">Monomer.</text>
</comment>
<evidence type="ECO:0000256" key="8">
    <source>
        <dbReference type="ARBA" id="ARBA00023284"/>
    </source>
</evidence>
<dbReference type="EC" id="1.11.1.24" evidence="3"/>
<evidence type="ECO:0000256" key="5">
    <source>
        <dbReference type="ARBA" id="ARBA00022862"/>
    </source>
</evidence>
<reference evidence="15 16" key="1">
    <citation type="submission" date="2016-10" db="EMBL/GenBank/DDBJ databases">
        <title>Genome Sequence of Pseudomonas putida GM4FR.</title>
        <authorList>
            <person name="Poehlein A."/>
            <person name="Wemheuer F."/>
            <person name="Hollensteiner J."/>
            <person name="Wemheuer B."/>
        </authorList>
    </citation>
    <scope>NUCLEOTIDE SEQUENCE [LARGE SCALE GENOMIC DNA]</scope>
    <source>
        <strain evidence="15 16">GM4FR</strain>
    </source>
</reference>
<evidence type="ECO:0000256" key="2">
    <source>
        <dbReference type="ARBA" id="ARBA00011245"/>
    </source>
</evidence>
<dbReference type="InterPro" id="IPR050924">
    <property type="entry name" value="Peroxiredoxin_BCP/PrxQ"/>
</dbReference>
<dbReference type="InterPro" id="IPR013766">
    <property type="entry name" value="Thioredoxin_domain"/>
</dbReference>
<evidence type="ECO:0000313" key="15">
    <source>
        <dbReference type="EMBL" id="OLS59544.1"/>
    </source>
</evidence>
<dbReference type="PROSITE" id="PS51352">
    <property type="entry name" value="THIOREDOXIN_2"/>
    <property type="match status" value="1"/>
</dbReference>
<evidence type="ECO:0000313" key="16">
    <source>
        <dbReference type="Proteomes" id="UP000186736"/>
    </source>
</evidence>
<dbReference type="FunFam" id="3.40.30.10:FF:000007">
    <property type="entry name" value="Thioredoxin-dependent thiol peroxidase"/>
    <property type="match status" value="1"/>
</dbReference>
<keyword evidence="8" id="KW-0676">Redox-active center</keyword>
<evidence type="ECO:0000256" key="4">
    <source>
        <dbReference type="ARBA" id="ARBA00022559"/>
    </source>
</evidence>
<dbReference type="AlphaFoldDB" id="A0A1Q9QWK6"/>
<evidence type="ECO:0000256" key="13">
    <source>
        <dbReference type="PIRSR" id="PIRSR000239-1"/>
    </source>
</evidence>
<evidence type="ECO:0000256" key="6">
    <source>
        <dbReference type="ARBA" id="ARBA00023002"/>
    </source>
</evidence>
<evidence type="ECO:0000256" key="7">
    <source>
        <dbReference type="ARBA" id="ARBA00023157"/>
    </source>
</evidence>
<comment type="caution">
    <text evidence="15">The sequence shown here is derived from an EMBL/GenBank/DDBJ whole genome shotgun (WGS) entry which is preliminary data.</text>
</comment>
<feature type="active site" description="Cysteine sulfenic acid (-SOH) intermediate; for peroxidase activity" evidence="13">
    <location>
        <position position="45"/>
    </location>
</feature>
<comment type="similarity">
    <text evidence="10">Belongs to the peroxiredoxin family. BCP/PrxQ subfamily.</text>
</comment>
<sequence length="157" mass="17424">MAVELDKPVADFQVQATSGQQVSLADLKGRQVVLYFYPKDSTPGCTTEGQDFRDQYAAFQAASTEVFGVSRDGLKSHENFKAKQAFPFELISDKDESLCQLFDVIKLKKLYGKEYLGVDRSTFLIDKNGVLRKEWRGVKVPGHVAAVLAAAEELNKA</sequence>
<dbReference type="PIRSF" id="PIRSF000239">
    <property type="entry name" value="AHPC"/>
    <property type="match status" value="1"/>
</dbReference>
<dbReference type="GO" id="GO:0045454">
    <property type="term" value="P:cell redox homeostasis"/>
    <property type="evidence" value="ECO:0007669"/>
    <property type="project" value="TreeGrafter"/>
</dbReference>
<evidence type="ECO:0000256" key="9">
    <source>
        <dbReference type="ARBA" id="ARBA00032824"/>
    </source>
</evidence>
<evidence type="ECO:0000256" key="3">
    <source>
        <dbReference type="ARBA" id="ARBA00013017"/>
    </source>
</evidence>
<proteinExistence type="inferred from homology"/>
<evidence type="ECO:0000256" key="11">
    <source>
        <dbReference type="ARBA" id="ARBA00042639"/>
    </source>
</evidence>
<dbReference type="InterPro" id="IPR024706">
    <property type="entry name" value="Peroxiredoxin_AhpC-typ"/>
</dbReference>
<name>A0A1Q9QWK6_PSEPU</name>
<evidence type="ECO:0000256" key="1">
    <source>
        <dbReference type="ARBA" id="ARBA00003330"/>
    </source>
</evidence>
<dbReference type="GO" id="GO:0008379">
    <property type="term" value="F:thioredoxin peroxidase activity"/>
    <property type="evidence" value="ECO:0007669"/>
    <property type="project" value="TreeGrafter"/>
</dbReference>
<organism evidence="15 16">
    <name type="scientific">Pseudomonas putida</name>
    <name type="common">Arthrobacter siderocapsulatus</name>
    <dbReference type="NCBI Taxonomy" id="303"/>
    <lineage>
        <taxon>Bacteria</taxon>
        <taxon>Pseudomonadati</taxon>
        <taxon>Pseudomonadota</taxon>
        <taxon>Gammaproteobacteria</taxon>
        <taxon>Pseudomonadales</taxon>
        <taxon>Pseudomonadaceae</taxon>
        <taxon>Pseudomonas</taxon>
    </lineage>
</organism>
<comment type="function">
    <text evidence="1">Thiol-specific peroxidase that catalyzes the reduction of hydrogen peroxide and organic hydroperoxides to water and alcohols, respectively. Plays a role in cell protection against oxidative stress by detoxifying peroxides and as sensor of hydrogen peroxide-mediated signaling events.</text>
</comment>
<accession>A0A1Q9QWK6</accession>
<comment type="catalytic activity">
    <reaction evidence="12">
        <text>a hydroperoxide + [thioredoxin]-dithiol = an alcohol + [thioredoxin]-disulfide + H2O</text>
        <dbReference type="Rhea" id="RHEA:62620"/>
        <dbReference type="Rhea" id="RHEA-COMP:10698"/>
        <dbReference type="Rhea" id="RHEA-COMP:10700"/>
        <dbReference type="ChEBI" id="CHEBI:15377"/>
        <dbReference type="ChEBI" id="CHEBI:29950"/>
        <dbReference type="ChEBI" id="CHEBI:30879"/>
        <dbReference type="ChEBI" id="CHEBI:35924"/>
        <dbReference type="ChEBI" id="CHEBI:50058"/>
        <dbReference type="EC" id="1.11.1.24"/>
    </reaction>
</comment>
<dbReference type="Proteomes" id="UP000186736">
    <property type="component" value="Unassembled WGS sequence"/>
</dbReference>
<protein>
    <recommendedName>
        <fullName evidence="3">thioredoxin-dependent peroxiredoxin</fullName>
        <ecNumber evidence="3">1.11.1.24</ecNumber>
    </recommendedName>
    <alternativeName>
        <fullName evidence="9">Thioredoxin peroxidase</fullName>
    </alternativeName>
    <alternativeName>
        <fullName evidence="11">Thioredoxin-dependent peroxiredoxin Bcp</fullName>
    </alternativeName>
</protein>
<dbReference type="CDD" id="cd03017">
    <property type="entry name" value="PRX_BCP"/>
    <property type="match status" value="1"/>
</dbReference>
<keyword evidence="4 15" id="KW-0575">Peroxidase</keyword>
<dbReference type="Gene3D" id="3.40.30.10">
    <property type="entry name" value="Glutaredoxin"/>
    <property type="match status" value="1"/>
</dbReference>
<evidence type="ECO:0000256" key="12">
    <source>
        <dbReference type="ARBA" id="ARBA00049091"/>
    </source>
</evidence>
<dbReference type="PANTHER" id="PTHR42801">
    <property type="entry name" value="THIOREDOXIN-DEPENDENT PEROXIDE REDUCTASE"/>
    <property type="match status" value="1"/>
</dbReference>
<evidence type="ECO:0000259" key="14">
    <source>
        <dbReference type="PROSITE" id="PS51352"/>
    </source>
</evidence>